<proteinExistence type="predicted"/>
<dbReference type="GO" id="GO:0032259">
    <property type="term" value="P:methylation"/>
    <property type="evidence" value="ECO:0007669"/>
    <property type="project" value="UniProtKB-KW"/>
</dbReference>
<dbReference type="Pfam" id="PF06962">
    <property type="entry name" value="rRNA_methylase"/>
    <property type="match status" value="1"/>
</dbReference>
<keyword evidence="2" id="KW-1185">Reference proteome</keyword>
<dbReference type="Proteomes" id="UP000282311">
    <property type="component" value="Unassembled WGS sequence"/>
</dbReference>
<dbReference type="SUPFAM" id="SSF53335">
    <property type="entry name" value="S-adenosyl-L-methionine-dependent methyltransferases"/>
    <property type="match status" value="1"/>
</dbReference>
<dbReference type="Gene3D" id="3.40.50.150">
    <property type="entry name" value="Vaccinia Virus protein VP39"/>
    <property type="match status" value="1"/>
</dbReference>
<dbReference type="CDD" id="cd02440">
    <property type="entry name" value="AdoMet_MTases"/>
    <property type="match status" value="1"/>
</dbReference>
<comment type="caution">
    <text evidence="1">The sequence shown here is derived from an EMBL/GenBank/DDBJ whole genome shotgun (WGS) entry which is preliminary data.</text>
</comment>
<name>A0A3B0CF01_9BACL</name>
<dbReference type="InterPro" id="IPR029063">
    <property type="entry name" value="SAM-dependent_MTases_sf"/>
</dbReference>
<dbReference type="OrthoDB" id="9792989at2"/>
<protein>
    <submittedName>
        <fullName evidence="1">SAM-dependent methyltransferase</fullName>
    </submittedName>
</protein>
<accession>A0A3B0CF01</accession>
<dbReference type="GO" id="GO:0008168">
    <property type="term" value="F:methyltransferase activity"/>
    <property type="evidence" value="ECO:0007669"/>
    <property type="project" value="UniProtKB-KW"/>
</dbReference>
<keyword evidence="1" id="KW-0808">Transferase</keyword>
<dbReference type="PANTHER" id="PTHR35276:SF1">
    <property type="entry name" value="TRNA (MNM(5)S(2)U34)-METHYLTRANSFERASE, CHLOROPLASTIC"/>
    <property type="match status" value="1"/>
</dbReference>
<evidence type="ECO:0000313" key="1">
    <source>
        <dbReference type="EMBL" id="RKN82267.1"/>
    </source>
</evidence>
<reference evidence="1 2" key="1">
    <citation type="journal article" date="2007" name="Int. J. Syst. Evol. Microbiol.">
        <title>Paenibacillus ginsengarvi sp. nov., isolated from soil from ginseng cultivation.</title>
        <authorList>
            <person name="Yoon M.H."/>
            <person name="Ten L.N."/>
            <person name="Im W.T."/>
        </authorList>
    </citation>
    <scope>NUCLEOTIDE SEQUENCE [LARGE SCALE GENOMIC DNA]</scope>
    <source>
        <strain evidence="1 2">KCTC 13059</strain>
    </source>
</reference>
<keyword evidence="1" id="KW-0489">Methyltransferase</keyword>
<dbReference type="AlphaFoldDB" id="A0A3B0CF01"/>
<dbReference type="PANTHER" id="PTHR35276">
    <property type="entry name" value="S-ADENOSYL-L-METHIONINE-DEPENDENT METHYLTRANSFERASES SUPERFAMILY PROTEIN"/>
    <property type="match status" value="1"/>
</dbReference>
<organism evidence="1 2">
    <name type="scientific">Paenibacillus ginsengarvi</name>
    <dbReference type="NCBI Taxonomy" id="400777"/>
    <lineage>
        <taxon>Bacteria</taxon>
        <taxon>Bacillati</taxon>
        <taxon>Bacillota</taxon>
        <taxon>Bacilli</taxon>
        <taxon>Bacillales</taxon>
        <taxon>Paenibacillaceae</taxon>
        <taxon>Paenibacillus</taxon>
    </lineage>
</organism>
<evidence type="ECO:0000313" key="2">
    <source>
        <dbReference type="Proteomes" id="UP000282311"/>
    </source>
</evidence>
<dbReference type="RefSeq" id="WP_120748650.1">
    <property type="nucleotide sequence ID" value="NZ_RBAH01000012.1"/>
</dbReference>
<dbReference type="InterPro" id="IPR010719">
    <property type="entry name" value="MnmM_MeTrfase"/>
</dbReference>
<dbReference type="EMBL" id="RBAH01000012">
    <property type="protein sequence ID" value="RKN82267.1"/>
    <property type="molecule type" value="Genomic_DNA"/>
</dbReference>
<gene>
    <name evidence="1" type="ORF">D7M11_17240</name>
</gene>
<sequence length="193" mass="20866">MGFVSVLSFAHRCVSERLRPGDTAVDATAGTGADTAFLCKTVGAKGAVYAFDIQQAALDRVAERLEKQPDVPRQLHLLLRSHADMREALPREVCGRVSAVMFNLGYLPGGDPDIITRPDSTIPAFNAALSILKPGGLLTAVLYPGHPGGSEEALLAEQWAEALPEADYQAIVYRFANRSHRPPYVIAVEKRNV</sequence>